<evidence type="ECO:0000256" key="1">
    <source>
        <dbReference type="SAM" id="MobiDB-lite"/>
    </source>
</evidence>
<dbReference type="AlphaFoldDB" id="A0A0B3BXN8"/>
<dbReference type="EMBL" id="JTAK01000002">
    <property type="protein sequence ID" value="KHO65459.1"/>
    <property type="molecule type" value="Genomic_DNA"/>
</dbReference>
<dbReference type="OrthoDB" id="6904375at2"/>
<dbReference type="Proteomes" id="UP000030980">
    <property type="component" value="Unassembled WGS sequence"/>
</dbReference>
<evidence type="ECO:0008006" key="4">
    <source>
        <dbReference type="Google" id="ProtNLM"/>
    </source>
</evidence>
<gene>
    <name evidence="2" type="ORF">PT85_05160</name>
</gene>
<feature type="compositionally biased region" description="Polar residues" evidence="1">
    <location>
        <begin position="93"/>
        <end position="104"/>
    </location>
</feature>
<dbReference type="STRING" id="706570.PT85_05160"/>
<sequence>MHGYDTSSEHRAQNVHGWERTLSIAGGFFLLAYGLRKGGLAGLVELGLGGMALARGMTGQCAAKRALCRSCAEGEYCSIEEHEQQRRNAEAATHTSTVTGNDSLDSPPVGRP</sequence>
<organism evidence="2 3">
    <name type="scientific">Pseudomonas flexibilis</name>
    <dbReference type="NCBI Taxonomy" id="706570"/>
    <lineage>
        <taxon>Bacteria</taxon>
        <taxon>Pseudomonadati</taxon>
        <taxon>Pseudomonadota</taxon>
        <taxon>Gammaproteobacteria</taxon>
        <taxon>Pseudomonadales</taxon>
        <taxon>Pseudomonadaceae</taxon>
        <taxon>Pseudomonas</taxon>
    </lineage>
</organism>
<proteinExistence type="predicted"/>
<feature type="region of interest" description="Disordered" evidence="1">
    <location>
        <begin position="82"/>
        <end position="112"/>
    </location>
</feature>
<name>A0A0B3BXN8_9PSED</name>
<evidence type="ECO:0000313" key="3">
    <source>
        <dbReference type="Proteomes" id="UP000030980"/>
    </source>
</evidence>
<accession>A0A0B3BXN8</accession>
<comment type="caution">
    <text evidence="2">The sequence shown here is derived from an EMBL/GenBank/DDBJ whole genome shotgun (WGS) entry which is preliminary data.</text>
</comment>
<reference evidence="2 3" key="1">
    <citation type="submission" date="2014-11" db="EMBL/GenBank/DDBJ databases">
        <title>Genome sequence of Pseudomonas tuomuerensis JCM 14085.</title>
        <authorList>
            <person name="Shin S.-K."/>
            <person name="Yi H."/>
        </authorList>
    </citation>
    <scope>NUCLEOTIDE SEQUENCE [LARGE SCALE GENOMIC DNA]</scope>
    <source>
        <strain evidence="2 3">JCM 14085</strain>
    </source>
</reference>
<dbReference type="RefSeq" id="WP_027591819.1">
    <property type="nucleotide sequence ID" value="NZ_FMUP01000001.1"/>
</dbReference>
<evidence type="ECO:0000313" key="2">
    <source>
        <dbReference type="EMBL" id="KHO65459.1"/>
    </source>
</evidence>
<keyword evidence="3" id="KW-1185">Reference proteome</keyword>
<protein>
    <recommendedName>
        <fullName evidence="4">DUF2892 domain-containing protein</fullName>
    </recommendedName>
</protein>